<evidence type="ECO:0000256" key="1">
    <source>
        <dbReference type="SAM" id="Phobius"/>
    </source>
</evidence>
<reference evidence="3 4" key="1">
    <citation type="submission" date="2023-07" db="EMBL/GenBank/DDBJ databases">
        <title>Novel species in genus Planococcus.</title>
        <authorList>
            <person name="Ning S."/>
        </authorList>
    </citation>
    <scope>NUCLEOTIDE SEQUENCE [LARGE SCALE GENOMIC DNA]</scope>
    <source>
        <strain evidence="3 4">N017</strain>
    </source>
</reference>
<keyword evidence="1" id="KW-0472">Membrane</keyword>
<evidence type="ECO:0000313" key="3">
    <source>
        <dbReference type="EMBL" id="MDN7244535.1"/>
    </source>
</evidence>
<dbReference type="InterPro" id="IPR013830">
    <property type="entry name" value="SGNH_hydro"/>
</dbReference>
<dbReference type="RefSeq" id="WP_301854952.1">
    <property type="nucleotide sequence ID" value="NZ_JAUJWU010000001.1"/>
</dbReference>
<evidence type="ECO:0000313" key="4">
    <source>
        <dbReference type="Proteomes" id="UP001172142"/>
    </source>
</evidence>
<proteinExistence type="predicted"/>
<gene>
    <name evidence="3" type="ORF">QWY13_03435</name>
</gene>
<organism evidence="3 4">
    <name type="scientific">Planococcus shenhongbingii</name>
    <dbReference type="NCBI Taxonomy" id="3058398"/>
    <lineage>
        <taxon>Bacteria</taxon>
        <taxon>Bacillati</taxon>
        <taxon>Bacillota</taxon>
        <taxon>Bacilli</taxon>
        <taxon>Bacillales</taxon>
        <taxon>Caryophanaceae</taxon>
        <taxon>Planococcus</taxon>
    </lineage>
</organism>
<dbReference type="Proteomes" id="UP001172142">
    <property type="component" value="Unassembled WGS sequence"/>
</dbReference>
<dbReference type="PANTHER" id="PTHR30383">
    <property type="entry name" value="THIOESTERASE 1/PROTEASE 1/LYSOPHOSPHOLIPASE L1"/>
    <property type="match status" value="1"/>
</dbReference>
<sequence length="234" mass="26431">MKKVKALLMGSLIVNLLFIGATGFIVYKQGGISFIKEQIGNAASPQELPDYYLQKKDIFESLNTAKPDKVFIGDSITDHGEFQEYYPGQAVLNRGIAEDTSKGVLNRIDEAAKRYPKEVYLMIGINDIAAGVEADSYRRNIEKIIQSFDENSTKVILQSILPINNQDFNNEISNEKIHQFNKILQEIAEENSLEFVNLHTAFEAPNGQLRKEITIDGIHLKGKGYDIWFEQLSK</sequence>
<keyword evidence="1" id="KW-1133">Transmembrane helix</keyword>
<protein>
    <submittedName>
        <fullName evidence="3">GDSL-type esterase/lipase family protein</fullName>
    </submittedName>
</protein>
<keyword evidence="1" id="KW-0812">Transmembrane</keyword>
<comment type="caution">
    <text evidence="3">The sequence shown here is derived from an EMBL/GenBank/DDBJ whole genome shotgun (WGS) entry which is preliminary data.</text>
</comment>
<dbReference type="Gene3D" id="3.40.50.1110">
    <property type="entry name" value="SGNH hydrolase"/>
    <property type="match status" value="1"/>
</dbReference>
<dbReference type="InterPro" id="IPR036514">
    <property type="entry name" value="SGNH_hydro_sf"/>
</dbReference>
<dbReference type="Pfam" id="PF13472">
    <property type="entry name" value="Lipase_GDSL_2"/>
    <property type="match status" value="1"/>
</dbReference>
<accession>A0ABT8NAG0</accession>
<evidence type="ECO:0000259" key="2">
    <source>
        <dbReference type="Pfam" id="PF13472"/>
    </source>
</evidence>
<feature type="domain" description="SGNH hydrolase-type esterase" evidence="2">
    <location>
        <begin position="71"/>
        <end position="227"/>
    </location>
</feature>
<name>A0ABT8NAG0_9BACL</name>
<dbReference type="InterPro" id="IPR051532">
    <property type="entry name" value="Ester_Hydrolysis_Enzymes"/>
</dbReference>
<dbReference type="EMBL" id="JAUJWU010000001">
    <property type="protein sequence ID" value="MDN7244535.1"/>
    <property type="molecule type" value="Genomic_DNA"/>
</dbReference>
<dbReference type="PANTHER" id="PTHR30383:SF5">
    <property type="entry name" value="SGNH HYDROLASE-TYPE ESTERASE DOMAIN-CONTAINING PROTEIN"/>
    <property type="match status" value="1"/>
</dbReference>
<keyword evidence="4" id="KW-1185">Reference proteome</keyword>
<feature type="transmembrane region" description="Helical" evidence="1">
    <location>
        <begin position="6"/>
        <end position="27"/>
    </location>
</feature>
<dbReference type="SUPFAM" id="SSF52266">
    <property type="entry name" value="SGNH hydrolase"/>
    <property type="match status" value="1"/>
</dbReference>